<organism evidence="1 2">
    <name type="scientific">Musa troglodytarum</name>
    <name type="common">fe'i banana</name>
    <dbReference type="NCBI Taxonomy" id="320322"/>
    <lineage>
        <taxon>Eukaryota</taxon>
        <taxon>Viridiplantae</taxon>
        <taxon>Streptophyta</taxon>
        <taxon>Embryophyta</taxon>
        <taxon>Tracheophyta</taxon>
        <taxon>Spermatophyta</taxon>
        <taxon>Magnoliopsida</taxon>
        <taxon>Liliopsida</taxon>
        <taxon>Zingiberales</taxon>
        <taxon>Musaceae</taxon>
        <taxon>Musa</taxon>
    </lineage>
</organism>
<dbReference type="Proteomes" id="UP001055439">
    <property type="component" value="Chromosome 2"/>
</dbReference>
<gene>
    <name evidence="1" type="ORF">MUK42_24889</name>
</gene>
<dbReference type="AlphaFoldDB" id="A0A9E7F6F5"/>
<keyword evidence="2" id="KW-1185">Reference proteome</keyword>
<protein>
    <submittedName>
        <fullName evidence="1">PGAP1-like protein</fullName>
    </submittedName>
</protein>
<name>A0A9E7F6F5_9LILI</name>
<dbReference type="EMBL" id="CP097504">
    <property type="protein sequence ID" value="URD89798.1"/>
    <property type="molecule type" value="Genomic_DNA"/>
</dbReference>
<accession>A0A9E7F6F5</accession>
<reference evidence="1" key="1">
    <citation type="submission" date="2022-05" db="EMBL/GenBank/DDBJ databases">
        <title>The Musa troglodytarum L. genome provides insights into the mechanism of non-climacteric behaviour and enrichment of carotenoids.</title>
        <authorList>
            <person name="Wang J."/>
        </authorList>
    </citation>
    <scope>NUCLEOTIDE SEQUENCE</scope>
    <source>
        <tissue evidence="1">Leaf</tissue>
    </source>
</reference>
<sequence length="63" mass="7247">MWVRIIIGADHEFRAKLWSEFDPSTGLDNEDVHSQSEGRQHVEVRAVSVISFRVSALEFGDCW</sequence>
<evidence type="ECO:0000313" key="2">
    <source>
        <dbReference type="Proteomes" id="UP001055439"/>
    </source>
</evidence>
<dbReference type="OrthoDB" id="190846at2759"/>
<evidence type="ECO:0000313" key="1">
    <source>
        <dbReference type="EMBL" id="URD89798.1"/>
    </source>
</evidence>
<proteinExistence type="predicted"/>